<dbReference type="SUPFAM" id="SSF53335">
    <property type="entry name" value="S-adenosyl-L-methionine-dependent methyltransferases"/>
    <property type="match status" value="1"/>
</dbReference>
<accession>A0A6C0B0I3</accession>
<protein>
    <recommendedName>
        <fullName evidence="2">Methyltransferase domain-containing protein</fullName>
    </recommendedName>
</protein>
<evidence type="ECO:0008006" key="2">
    <source>
        <dbReference type="Google" id="ProtNLM"/>
    </source>
</evidence>
<dbReference type="AlphaFoldDB" id="A0A6C0B0I3"/>
<reference evidence="1" key="1">
    <citation type="journal article" date="2020" name="Nature">
        <title>Giant virus diversity and host interactions through global metagenomics.</title>
        <authorList>
            <person name="Schulz F."/>
            <person name="Roux S."/>
            <person name="Paez-Espino D."/>
            <person name="Jungbluth S."/>
            <person name="Walsh D.A."/>
            <person name="Denef V.J."/>
            <person name="McMahon K.D."/>
            <person name="Konstantinidis K.T."/>
            <person name="Eloe-Fadrosh E.A."/>
            <person name="Kyrpides N.C."/>
            <person name="Woyke T."/>
        </authorList>
    </citation>
    <scope>NUCLEOTIDE SEQUENCE</scope>
    <source>
        <strain evidence="1">GVMAG-M-3300009182-78</strain>
    </source>
</reference>
<organism evidence="1">
    <name type="scientific">viral metagenome</name>
    <dbReference type="NCBI Taxonomy" id="1070528"/>
    <lineage>
        <taxon>unclassified sequences</taxon>
        <taxon>metagenomes</taxon>
        <taxon>organismal metagenomes</taxon>
    </lineage>
</organism>
<dbReference type="Gene3D" id="3.40.50.150">
    <property type="entry name" value="Vaccinia Virus protein VP39"/>
    <property type="match status" value="1"/>
</dbReference>
<proteinExistence type="predicted"/>
<name>A0A6C0B0I3_9ZZZZ</name>
<evidence type="ECO:0000313" key="1">
    <source>
        <dbReference type="EMBL" id="QHS85550.1"/>
    </source>
</evidence>
<dbReference type="EMBL" id="MN739044">
    <property type="protein sequence ID" value="QHS85550.1"/>
    <property type="molecule type" value="Genomic_DNA"/>
</dbReference>
<sequence length="204" mass="24103">MESMFTWIYENNYWGNNQNSEYKGSSGVGSFLEHNQNTYIPFLKQFITDNNIRNIVDLGCGDFACGKLIYDDLDILYTGFDAYKKVIDYNSTQFSLPKYSFLHLDFFYKKEDIVNGDLCILKDVLMHWSVEEINIFLDYLVDSKKFKYILICNCCSQKEDNVNITTGDWRELSCDYFPLKKYHPRKLYNFLSNVEKEVSVIEIK</sequence>
<dbReference type="InterPro" id="IPR029063">
    <property type="entry name" value="SAM-dependent_MTases_sf"/>
</dbReference>